<dbReference type="Proteomes" id="UP000199470">
    <property type="component" value="Unassembled WGS sequence"/>
</dbReference>
<name>A0A1I4RNN2_9BURK</name>
<dbReference type="EMBL" id="FOTW01000023">
    <property type="protein sequence ID" value="SFM53756.1"/>
    <property type="molecule type" value="Genomic_DNA"/>
</dbReference>
<dbReference type="AlphaFoldDB" id="A0A1I4RNN2"/>
<accession>A0A1I4RNN2</accession>
<evidence type="ECO:0008006" key="4">
    <source>
        <dbReference type="Google" id="ProtNLM"/>
    </source>
</evidence>
<dbReference type="PROSITE" id="PS51257">
    <property type="entry name" value="PROKAR_LIPOPROTEIN"/>
    <property type="match status" value="1"/>
</dbReference>
<reference evidence="2 3" key="1">
    <citation type="submission" date="2016-10" db="EMBL/GenBank/DDBJ databases">
        <authorList>
            <person name="de Groot N.N."/>
        </authorList>
    </citation>
    <scope>NUCLEOTIDE SEQUENCE [LARGE SCALE GENOMIC DNA]</scope>
    <source>
        <strain evidence="2 3">ATCC 43154</strain>
    </source>
</reference>
<dbReference type="OrthoDB" id="8686017at2"/>
<keyword evidence="1" id="KW-0732">Signal</keyword>
<protein>
    <recommendedName>
        <fullName evidence="4">Transmembrane protein</fullName>
    </recommendedName>
</protein>
<organism evidence="2 3">
    <name type="scientific">Rugamonas rubra</name>
    <dbReference type="NCBI Taxonomy" id="758825"/>
    <lineage>
        <taxon>Bacteria</taxon>
        <taxon>Pseudomonadati</taxon>
        <taxon>Pseudomonadota</taxon>
        <taxon>Betaproteobacteria</taxon>
        <taxon>Burkholderiales</taxon>
        <taxon>Oxalobacteraceae</taxon>
        <taxon>Telluria group</taxon>
        <taxon>Rugamonas</taxon>
    </lineage>
</organism>
<sequence>MRKLSLPLLLATALTGAVLSACSPKFDWRDYRSNDAPYAVLFPGKPATQTRKIDLAGTEVSMTMAAAEVDGITFAVGSALLADAAKAQAALPAMKTALLKNIGASVTADKVAAQSSGNGGAAAQQTTLDVEAKGTRNGESMLLIGRFVAKDKRIYQVIIMGREKHIVRETVDTFLSSFKLN</sequence>
<gene>
    <name evidence="2" type="ORF">SAMN02982985_04390</name>
</gene>
<evidence type="ECO:0000313" key="3">
    <source>
        <dbReference type="Proteomes" id="UP000199470"/>
    </source>
</evidence>
<dbReference type="RefSeq" id="WP_093389850.1">
    <property type="nucleotide sequence ID" value="NZ_FOTW01000023.1"/>
</dbReference>
<evidence type="ECO:0000256" key="1">
    <source>
        <dbReference type="SAM" id="SignalP"/>
    </source>
</evidence>
<feature type="chain" id="PRO_5011572769" description="Transmembrane protein" evidence="1">
    <location>
        <begin position="21"/>
        <end position="181"/>
    </location>
</feature>
<evidence type="ECO:0000313" key="2">
    <source>
        <dbReference type="EMBL" id="SFM53756.1"/>
    </source>
</evidence>
<keyword evidence="3" id="KW-1185">Reference proteome</keyword>
<feature type="signal peptide" evidence="1">
    <location>
        <begin position="1"/>
        <end position="20"/>
    </location>
</feature>
<proteinExistence type="predicted"/>
<dbReference type="STRING" id="758825.SAMN02982985_04390"/>